<evidence type="ECO:0000256" key="5">
    <source>
        <dbReference type="ARBA" id="ARBA00023136"/>
    </source>
</evidence>
<evidence type="ECO:0000313" key="9">
    <source>
        <dbReference type="Proteomes" id="UP000242877"/>
    </source>
</evidence>
<name>A0A167ZKC3_9EURO</name>
<dbReference type="PANTHER" id="PTHR31851">
    <property type="entry name" value="FE(2+)/MN(2+) TRANSPORTER PCL1"/>
    <property type="match status" value="1"/>
</dbReference>
<protein>
    <recommendedName>
        <fullName evidence="10">Vacuolar iron transporter Ccc1</fullName>
    </recommendedName>
</protein>
<dbReference type="VEuPathDB" id="FungiDB:AAP_02853"/>
<dbReference type="Proteomes" id="UP000242877">
    <property type="component" value="Unassembled WGS sequence"/>
</dbReference>
<comment type="caution">
    <text evidence="8">The sequence shown here is derived from an EMBL/GenBank/DDBJ whole genome shotgun (WGS) entry which is preliminary data.</text>
</comment>
<keyword evidence="4 7" id="KW-1133">Transmembrane helix</keyword>
<feature type="compositionally biased region" description="Polar residues" evidence="6">
    <location>
        <begin position="37"/>
        <end position="50"/>
    </location>
</feature>
<feature type="transmembrane region" description="Helical" evidence="7">
    <location>
        <begin position="342"/>
        <end position="364"/>
    </location>
</feature>
<evidence type="ECO:0008006" key="10">
    <source>
        <dbReference type="Google" id="ProtNLM"/>
    </source>
</evidence>
<dbReference type="EMBL" id="AZGZ01000010">
    <property type="protein sequence ID" value="KZZ92772.1"/>
    <property type="molecule type" value="Genomic_DNA"/>
</dbReference>
<evidence type="ECO:0000256" key="3">
    <source>
        <dbReference type="ARBA" id="ARBA00022692"/>
    </source>
</evidence>
<proteinExistence type="inferred from homology"/>
<evidence type="ECO:0000256" key="7">
    <source>
        <dbReference type="SAM" id="Phobius"/>
    </source>
</evidence>
<feature type="compositionally biased region" description="Polar residues" evidence="6">
    <location>
        <begin position="86"/>
        <end position="106"/>
    </location>
</feature>
<dbReference type="GO" id="GO:0005384">
    <property type="term" value="F:manganese ion transmembrane transporter activity"/>
    <property type="evidence" value="ECO:0007669"/>
    <property type="project" value="InterPro"/>
</dbReference>
<feature type="transmembrane region" description="Helical" evidence="7">
    <location>
        <begin position="304"/>
        <end position="322"/>
    </location>
</feature>
<feature type="transmembrane region" description="Helical" evidence="7">
    <location>
        <begin position="273"/>
        <end position="297"/>
    </location>
</feature>
<dbReference type="Pfam" id="PF01988">
    <property type="entry name" value="VIT1"/>
    <property type="match status" value="1"/>
</dbReference>
<feature type="compositionally biased region" description="Acidic residues" evidence="6">
    <location>
        <begin position="117"/>
        <end position="129"/>
    </location>
</feature>
<feature type="compositionally biased region" description="Low complexity" evidence="6">
    <location>
        <begin position="14"/>
        <end position="27"/>
    </location>
</feature>
<evidence type="ECO:0000256" key="6">
    <source>
        <dbReference type="SAM" id="MobiDB-lite"/>
    </source>
</evidence>
<keyword evidence="9" id="KW-1185">Reference proteome</keyword>
<dbReference type="OrthoDB" id="73465at2759"/>
<evidence type="ECO:0000256" key="1">
    <source>
        <dbReference type="ARBA" id="ARBA00004127"/>
    </source>
</evidence>
<dbReference type="GO" id="GO:0030026">
    <property type="term" value="P:intracellular manganese ion homeostasis"/>
    <property type="evidence" value="ECO:0007669"/>
    <property type="project" value="InterPro"/>
</dbReference>
<organism evidence="8 9">
    <name type="scientific">Ascosphaera apis ARSEF 7405</name>
    <dbReference type="NCBI Taxonomy" id="392613"/>
    <lineage>
        <taxon>Eukaryota</taxon>
        <taxon>Fungi</taxon>
        <taxon>Dikarya</taxon>
        <taxon>Ascomycota</taxon>
        <taxon>Pezizomycotina</taxon>
        <taxon>Eurotiomycetes</taxon>
        <taxon>Eurotiomycetidae</taxon>
        <taxon>Onygenales</taxon>
        <taxon>Ascosphaeraceae</taxon>
        <taxon>Ascosphaera</taxon>
    </lineage>
</organism>
<reference evidence="8 9" key="1">
    <citation type="journal article" date="2016" name="Genome Biol. Evol.">
        <title>Divergent and convergent evolution of fungal pathogenicity.</title>
        <authorList>
            <person name="Shang Y."/>
            <person name="Xiao G."/>
            <person name="Zheng P."/>
            <person name="Cen K."/>
            <person name="Zhan S."/>
            <person name="Wang C."/>
        </authorList>
    </citation>
    <scope>NUCLEOTIDE SEQUENCE [LARGE SCALE GENOMIC DNA]</scope>
    <source>
        <strain evidence="8 9">ARSEF 7405</strain>
    </source>
</reference>
<comment type="similarity">
    <text evidence="2">Belongs to the CCC1 family.</text>
</comment>
<feature type="region of interest" description="Disordered" evidence="6">
    <location>
        <begin position="1"/>
        <end position="138"/>
    </location>
</feature>
<comment type="subcellular location">
    <subcellularLocation>
        <location evidence="1">Endomembrane system</location>
        <topology evidence="1">Multi-pass membrane protein</topology>
    </subcellularLocation>
</comment>
<evidence type="ECO:0000256" key="2">
    <source>
        <dbReference type="ARBA" id="ARBA00007049"/>
    </source>
</evidence>
<accession>A0A167ZKC3</accession>
<feature type="compositionally biased region" description="Basic and acidic residues" evidence="6">
    <location>
        <begin position="51"/>
        <end position="84"/>
    </location>
</feature>
<dbReference type="AlphaFoldDB" id="A0A167ZKC3"/>
<dbReference type="CDD" id="cd02435">
    <property type="entry name" value="CCC1"/>
    <property type="match status" value="1"/>
</dbReference>
<dbReference type="GO" id="GO:0012505">
    <property type="term" value="C:endomembrane system"/>
    <property type="evidence" value="ECO:0007669"/>
    <property type="project" value="UniProtKB-SubCell"/>
</dbReference>
<evidence type="ECO:0000256" key="4">
    <source>
        <dbReference type="ARBA" id="ARBA00022989"/>
    </source>
</evidence>
<evidence type="ECO:0000313" key="8">
    <source>
        <dbReference type="EMBL" id="KZZ92772.1"/>
    </source>
</evidence>
<sequence length="370" mass="39943">MPLQYPEYRDDAAAAKQQGRDAAAARAVDQDKEVATAATSSAQNNESGTSDNREPRLSREEAERLYEERMEEEGSKVPDIEEQRCYGTQQDSSSAKSPLLSGQRTPDYQALDIPPSESEDNTFIDEDMDPKEAKNGPKIDPRIISDAILGLSDGLTVPFALSAGLSAFGDAKVVVLGSLAELVAGAISMGLGGYVGAKSEVESYFSTRRETSELVRLNPSKANSILHSTLSPFDIPPQRIEEISSSLQSSPDKMEEFIMSFHHRETEPNVNQAWTSAITLALGYFIGGFIPLIPYFIIDKIGPAFAWSAGVMAVTLFVFGYVKTCIVRGWSRREDIHAGLNGAIQMLAVGGIAAGSAMGLVRAINKLGDI</sequence>
<dbReference type="InterPro" id="IPR008217">
    <property type="entry name" value="Ccc1_fam"/>
</dbReference>
<keyword evidence="5 7" id="KW-0472">Membrane</keyword>
<gene>
    <name evidence="8" type="ORF">AAP_02853</name>
</gene>
<keyword evidence="3 7" id="KW-0812">Transmembrane</keyword>